<dbReference type="PANTHER" id="PTHR47504:SF5">
    <property type="entry name" value="RIGHT ORIGIN-BINDING PROTEIN"/>
    <property type="match status" value="1"/>
</dbReference>
<protein>
    <submittedName>
        <fullName evidence="3">Helix-turn-helix domain-containing protein</fullName>
    </submittedName>
</protein>
<keyword evidence="1" id="KW-0238">DNA-binding</keyword>
<dbReference type="EMBL" id="JBHSGN010000143">
    <property type="protein sequence ID" value="MFC4676538.1"/>
    <property type="molecule type" value="Genomic_DNA"/>
</dbReference>
<dbReference type="Proteomes" id="UP001596023">
    <property type="component" value="Unassembled WGS sequence"/>
</dbReference>
<dbReference type="InterPro" id="IPR018060">
    <property type="entry name" value="HTH_AraC"/>
</dbReference>
<evidence type="ECO:0000259" key="2">
    <source>
        <dbReference type="PROSITE" id="PS01124"/>
    </source>
</evidence>
<dbReference type="RefSeq" id="WP_380000881.1">
    <property type="nucleotide sequence ID" value="NZ_JBHSGN010000143.1"/>
</dbReference>
<dbReference type="PROSITE" id="PS01124">
    <property type="entry name" value="HTH_ARAC_FAMILY_2"/>
    <property type="match status" value="1"/>
</dbReference>
<gene>
    <name evidence="3" type="ORF">ACFO6W_22920</name>
</gene>
<evidence type="ECO:0000313" key="4">
    <source>
        <dbReference type="Proteomes" id="UP001596023"/>
    </source>
</evidence>
<name>A0ABV9L437_9BACT</name>
<feature type="domain" description="HTH araC/xylS-type" evidence="2">
    <location>
        <begin position="12"/>
        <end position="109"/>
    </location>
</feature>
<sequence>MKMINDSRNASMETLIHIEWNLKGTIDMQHLSNELGFTEKQLNEAFYEQTSFSIQEYMEKRRFTEIMKRLAQTCDEVAVIAEDFSFPNTNTLVSFLQEFNVNPFCIRKGYLLDGFNLTESIVDSVINRLKIADSYQTAIKSLNSSIFVS</sequence>
<evidence type="ECO:0000313" key="3">
    <source>
        <dbReference type="EMBL" id="MFC4676538.1"/>
    </source>
</evidence>
<proteinExistence type="predicted"/>
<accession>A0ABV9L437</accession>
<dbReference type="PANTHER" id="PTHR47504">
    <property type="entry name" value="RIGHT ORIGIN-BINDING PROTEIN"/>
    <property type="match status" value="1"/>
</dbReference>
<evidence type="ECO:0000256" key="1">
    <source>
        <dbReference type="ARBA" id="ARBA00023125"/>
    </source>
</evidence>
<comment type="caution">
    <text evidence="3">The sequence shown here is derived from an EMBL/GenBank/DDBJ whole genome shotgun (WGS) entry which is preliminary data.</text>
</comment>
<organism evidence="3 4">
    <name type="scientific">Dysgonomonas termitidis</name>
    <dbReference type="NCBI Taxonomy" id="1516126"/>
    <lineage>
        <taxon>Bacteria</taxon>
        <taxon>Pseudomonadati</taxon>
        <taxon>Bacteroidota</taxon>
        <taxon>Bacteroidia</taxon>
        <taxon>Bacteroidales</taxon>
        <taxon>Dysgonomonadaceae</taxon>
        <taxon>Dysgonomonas</taxon>
    </lineage>
</organism>
<dbReference type="InterPro" id="IPR050959">
    <property type="entry name" value="MarA-like"/>
</dbReference>
<reference evidence="4" key="1">
    <citation type="journal article" date="2019" name="Int. J. Syst. Evol. Microbiol.">
        <title>The Global Catalogue of Microorganisms (GCM) 10K type strain sequencing project: providing services to taxonomists for standard genome sequencing and annotation.</title>
        <authorList>
            <consortium name="The Broad Institute Genomics Platform"/>
            <consortium name="The Broad Institute Genome Sequencing Center for Infectious Disease"/>
            <person name="Wu L."/>
            <person name="Ma J."/>
        </authorList>
    </citation>
    <scope>NUCLEOTIDE SEQUENCE [LARGE SCALE GENOMIC DNA]</scope>
    <source>
        <strain evidence="4">CCUG 66188</strain>
    </source>
</reference>
<dbReference type="Gene3D" id="1.10.10.60">
    <property type="entry name" value="Homeodomain-like"/>
    <property type="match status" value="1"/>
</dbReference>
<keyword evidence="4" id="KW-1185">Reference proteome</keyword>